<gene>
    <name evidence="1" type="ORF">ACFOWS_04615</name>
</gene>
<organism evidence="1 2">
    <name type="scientific">Flagellimonas marina</name>
    <dbReference type="NCBI Taxonomy" id="1775168"/>
    <lineage>
        <taxon>Bacteria</taxon>
        <taxon>Pseudomonadati</taxon>
        <taxon>Bacteroidota</taxon>
        <taxon>Flavobacteriia</taxon>
        <taxon>Flavobacteriales</taxon>
        <taxon>Flavobacteriaceae</taxon>
        <taxon>Flagellimonas</taxon>
    </lineage>
</organism>
<name>A0ABV8PJH3_9FLAO</name>
<dbReference type="EMBL" id="JBHSCL010000004">
    <property type="protein sequence ID" value="MFC4219401.1"/>
    <property type="molecule type" value="Genomic_DNA"/>
</dbReference>
<sequence>MGIYDYLALDNEEQWDVLWDKGIFVDAYKSIDCSFQLFAIDKFFVEIELDVTTESIVGKSVFKEGKRLDKYSGDIGVKPAPWD</sequence>
<protein>
    <submittedName>
        <fullName evidence="1">Uncharacterized protein</fullName>
    </submittedName>
</protein>
<reference evidence="2" key="1">
    <citation type="journal article" date="2019" name="Int. J. Syst. Evol. Microbiol.">
        <title>The Global Catalogue of Microorganisms (GCM) 10K type strain sequencing project: providing services to taxonomists for standard genome sequencing and annotation.</title>
        <authorList>
            <consortium name="The Broad Institute Genomics Platform"/>
            <consortium name="The Broad Institute Genome Sequencing Center for Infectious Disease"/>
            <person name="Wu L."/>
            <person name="Ma J."/>
        </authorList>
    </citation>
    <scope>NUCLEOTIDE SEQUENCE [LARGE SCALE GENOMIC DNA]</scope>
    <source>
        <strain evidence="2">CGMCC 1.15774</strain>
    </source>
</reference>
<keyword evidence="2" id="KW-1185">Reference proteome</keyword>
<accession>A0ABV8PJH3</accession>
<evidence type="ECO:0000313" key="2">
    <source>
        <dbReference type="Proteomes" id="UP001595841"/>
    </source>
</evidence>
<evidence type="ECO:0000313" key="1">
    <source>
        <dbReference type="EMBL" id="MFC4219401.1"/>
    </source>
</evidence>
<proteinExistence type="predicted"/>
<dbReference type="Proteomes" id="UP001595841">
    <property type="component" value="Unassembled WGS sequence"/>
</dbReference>
<comment type="caution">
    <text evidence="1">The sequence shown here is derived from an EMBL/GenBank/DDBJ whole genome shotgun (WGS) entry which is preliminary data.</text>
</comment>
<dbReference type="RefSeq" id="WP_379762791.1">
    <property type="nucleotide sequence ID" value="NZ_JBHSCL010000004.1"/>
</dbReference>